<evidence type="ECO:0000256" key="2">
    <source>
        <dbReference type="ARBA" id="ARBA00022475"/>
    </source>
</evidence>
<feature type="domain" description="TRAP C4-dicarboxylate transport system permease DctM subunit" evidence="8">
    <location>
        <begin position="9"/>
        <end position="417"/>
    </location>
</feature>
<dbReference type="RefSeq" id="WP_002594151.1">
    <property type="nucleotide sequence ID" value="NZ_KB850984.1"/>
</dbReference>
<dbReference type="Proteomes" id="UP000013085">
    <property type="component" value="Unassembled WGS sequence"/>
</dbReference>
<protein>
    <submittedName>
        <fullName evidence="9">TRAP transporter, DctM subunit</fullName>
    </submittedName>
</protein>
<dbReference type="NCBIfam" id="TIGR00786">
    <property type="entry name" value="dctM"/>
    <property type="match status" value="1"/>
</dbReference>
<feature type="transmembrane region" description="Helical" evidence="7">
    <location>
        <begin position="172"/>
        <end position="195"/>
    </location>
</feature>
<keyword evidence="3" id="KW-0997">Cell inner membrane</keyword>
<dbReference type="PIRSF" id="PIRSF006066">
    <property type="entry name" value="HI0050"/>
    <property type="match status" value="1"/>
</dbReference>
<evidence type="ECO:0000313" key="9">
    <source>
        <dbReference type="EMBL" id="ENZ09584.1"/>
    </source>
</evidence>
<dbReference type="Pfam" id="PF06808">
    <property type="entry name" value="DctM"/>
    <property type="match status" value="1"/>
</dbReference>
<feature type="transmembrane region" description="Helical" evidence="7">
    <location>
        <begin position="242"/>
        <end position="258"/>
    </location>
</feature>
<comment type="subcellular location">
    <subcellularLocation>
        <location evidence="1">Cell inner membrane</location>
        <topology evidence="1">Multi-pass membrane protein</topology>
    </subcellularLocation>
</comment>
<dbReference type="GO" id="GO:0005886">
    <property type="term" value="C:plasma membrane"/>
    <property type="evidence" value="ECO:0007669"/>
    <property type="project" value="UniProtKB-SubCell"/>
</dbReference>
<feature type="transmembrane region" description="Helical" evidence="7">
    <location>
        <begin position="278"/>
        <end position="295"/>
    </location>
</feature>
<dbReference type="InterPro" id="IPR010656">
    <property type="entry name" value="DctM"/>
</dbReference>
<dbReference type="EMBL" id="AGYR01000050">
    <property type="protein sequence ID" value="ENZ09584.1"/>
    <property type="molecule type" value="Genomic_DNA"/>
</dbReference>
<feature type="transmembrane region" description="Helical" evidence="7">
    <location>
        <begin position="216"/>
        <end position="236"/>
    </location>
</feature>
<evidence type="ECO:0000313" key="10">
    <source>
        <dbReference type="Proteomes" id="UP000013085"/>
    </source>
</evidence>
<evidence type="ECO:0000259" key="8">
    <source>
        <dbReference type="Pfam" id="PF06808"/>
    </source>
</evidence>
<evidence type="ECO:0000256" key="4">
    <source>
        <dbReference type="ARBA" id="ARBA00022692"/>
    </source>
</evidence>
<evidence type="ECO:0000256" key="5">
    <source>
        <dbReference type="ARBA" id="ARBA00022989"/>
    </source>
</evidence>
<dbReference type="PATRIC" id="fig|999408.3.peg.4731"/>
<evidence type="ECO:0000256" key="3">
    <source>
        <dbReference type="ARBA" id="ARBA00022519"/>
    </source>
</evidence>
<evidence type="ECO:0000256" key="7">
    <source>
        <dbReference type="SAM" id="Phobius"/>
    </source>
</evidence>
<reference evidence="9 10" key="1">
    <citation type="submission" date="2013-01" db="EMBL/GenBank/DDBJ databases">
        <title>The Genome Sequence of Clostridium clostridioforme 90A8.</title>
        <authorList>
            <consortium name="The Broad Institute Genome Sequencing Platform"/>
            <person name="Earl A."/>
            <person name="Ward D."/>
            <person name="Feldgarden M."/>
            <person name="Gevers D."/>
            <person name="Courvalin P."/>
            <person name="Lambert T."/>
            <person name="Walker B."/>
            <person name="Young S.K."/>
            <person name="Zeng Q."/>
            <person name="Gargeya S."/>
            <person name="Fitzgerald M."/>
            <person name="Haas B."/>
            <person name="Abouelleil A."/>
            <person name="Alvarado L."/>
            <person name="Arachchi H.M."/>
            <person name="Berlin A.M."/>
            <person name="Chapman S.B."/>
            <person name="Dewar J."/>
            <person name="Goldberg J."/>
            <person name="Griggs A."/>
            <person name="Gujja S."/>
            <person name="Hansen M."/>
            <person name="Howarth C."/>
            <person name="Imamovic A."/>
            <person name="Larimer J."/>
            <person name="McCowan C."/>
            <person name="Murphy C."/>
            <person name="Neiman D."/>
            <person name="Pearson M."/>
            <person name="Priest M."/>
            <person name="Roberts A."/>
            <person name="Saif S."/>
            <person name="Shea T."/>
            <person name="Sisk P."/>
            <person name="Sykes S."/>
            <person name="Wortman J."/>
            <person name="Nusbaum C."/>
            <person name="Birren B."/>
        </authorList>
    </citation>
    <scope>NUCLEOTIDE SEQUENCE [LARGE SCALE GENOMIC DNA]</scope>
    <source>
        <strain evidence="9 10">90A8</strain>
    </source>
</reference>
<feature type="transmembrane region" description="Helical" evidence="7">
    <location>
        <begin position="360"/>
        <end position="386"/>
    </location>
</feature>
<feature type="transmembrane region" description="Helical" evidence="7">
    <location>
        <begin position="307"/>
        <end position="328"/>
    </location>
</feature>
<dbReference type="AlphaFoldDB" id="A0A0E2HIR2"/>
<feature type="transmembrane region" description="Helical" evidence="7">
    <location>
        <begin position="335"/>
        <end position="354"/>
    </location>
</feature>
<feature type="transmembrane region" description="Helical" evidence="7">
    <location>
        <begin position="398"/>
        <end position="422"/>
    </location>
</feature>
<accession>A0A0E2HIR2</accession>
<feature type="transmembrane region" description="Helical" evidence="7">
    <location>
        <begin position="6"/>
        <end position="35"/>
    </location>
</feature>
<dbReference type="PANTHER" id="PTHR33362">
    <property type="entry name" value="SIALIC ACID TRAP TRANSPORTER PERMEASE PROTEIN SIAT-RELATED"/>
    <property type="match status" value="1"/>
</dbReference>
<feature type="transmembrane region" description="Helical" evidence="7">
    <location>
        <begin position="136"/>
        <end position="160"/>
    </location>
</feature>
<evidence type="ECO:0000256" key="1">
    <source>
        <dbReference type="ARBA" id="ARBA00004429"/>
    </source>
</evidence>
<name>A0A0E2HIR2_9FIRM</name>
<keyword evidence="5 7" id="KW-1133">Transmembrane helix</keyword>
<gene>
    <name evidence="9" type="ORF">HMPREF1090_04410</name>
</gene>
<keyword evidence="6 7" id="KW-0472">Membrane</keyword>
<dbReference type="HOGENOM" id="CLU_019824_4_1_9"/>
<evidence type="ECO:0000256" key="6">
    <source>
        <dbReference type="ARBA" id="ARBA00023136"/>
    </source>
</evidence>
<keyword evidence="4 7" id="KW-0812">Transmembrane</keyword>
<comment type="caution">
    <text evidence="9">The sequence shown here is derived from an EMBL/GenBank/DDBJ whole genome shotgun (WGS) entry which is preliminary data.</text>
</comment>
<proteinExistence type="predicted"/>
<sequence length="428" mass="45873">MSHAMMISLGLLVVCFLIRMPIAIGMIISSTLYLAVKGMDPSVVVEIFTSKMYNNFILLAVPLFIFAANIMNSSKVTDKVFDFSKVLVGRWKGGLGHVNVIASLIFSGMTGSAVADASGLGIMEIEAMRKEGYDDGFSAAITAGSAVIGPIFPPSIPLVIYGVIAGASIGNLFLAGMVPGIILALALCIYVCYIANKRNYPSGRKYAGMEFIRMTVSAIPALLTPIILLMGIYTGIMTATEAGAVAALYALLISIFAYRSMTLPEFIQVLKNTVKSTGQIGIMLGAAYVFSYVIAVENLPSLAGNLILSFATTKVTFLIFVNIILFILGMLLDSAVLQLVLLPILCPIAQSLGIDMVHFGVVFTLNTMIGLCTPPFGMLLFIVTGISGEKMNTIIKEVMPMVLVMVLVLILVTFVPDVIMWLPRLFGR</sequence>
<keyword evidence="2" id="KW-1003">Cell membrane</keyword>
<dbReference type="GO" id="GO:0022857">
    <property type="term" value="F:transmembrane transporter activity"/>
    <property type="evidence" value="ECO:0007669"/>
    <property type="project" value="TreeGrafter"/>
</dbReference>
<organism evidence="9 10">
    <name type="scientific">[Clostridium] clostridioforme 90A8</name>
    <dbReference type="NCBI Taxonomy" id="999408"/>
    <lineage>
        <taxon>Bacteria</taxon>
        <taxon>Bacillati</taxon>
        <taxon>Bacillota</taxon>
        <taxon>Clostridia</taxon>
        <taxon>Lachnospirales</taxon>
        <taxon>Lachnospiraceae</taxon>
        <taxon>Enterocloster</taxon>
    </lineage>
</organism>
<dbReference type="InterPro" id="IPR004681">
    <property type="entry name" value="TRAP_DctM"/>
</dbReference>